<dbReference type="OrthoDB" id="5243844at2"/>
<dbReference type="GO" id="GO:0003677">
    <property type="term" value="F:DNA binding"/>
    <property type="evidence" value="ECO:0007669"/>
    <property type="project" value="UniProtKB-KW"/>
</dbReference>
<dbReference type="InterPro" id="IPR036390">
    <property type="entry name" value="WH_DNA-bd_sf"/>
</dbReference>
<dbReference type="SUPFAM" id="SSF46785">
    <property type="entry name" value="Winged helix' DNA-binding domain"/>
    <property type="match status" value="1"/>
</dbReference>
<dbReference type="PANTHER" id="PTHR43537">
    <property type="entry name" value="TRANSCRIPTIONAL REGULATOR, GNTR FAMILY"/>
    <property type="match status" value="1"/>
</dbReference>
<dbReference type="InterPro" id="IPR011711">
    <property type="entry name" value="GntR_C"/>
</dbReference>
<dbReference type="STRING" id="1385521.N803_11990"/>
<dbReference type="EMBL" id="AVPK01000004">
    <property type="protein sequence ID" value="KGN37772.1"/>
    <property type="molecule type" value="Genomic_DNA"/>
</dbReference>
<dbReference type="Gene3D" id="1.20.120.530">
    <property type="entry name" value="GntR ligand-binding domain-like"/>
    <property type="match status" value="1"/>
</dbReference>
<accession>A0A0A0JNZ3</accession>
<dbReference type="GO" id="GO:0003700">
    <property type="term" value="F:DNA-binding transcription factor activity"/>
    <property type="evidence" value="ECO:0007669"/>
    <property type="project" value="InterPro"/>
</dbReference>
<dbReference type="InterPro" id="IPR008920">
    <property type="entry name" value="TF_FadR/GntR_C"/>
</dbReference>
<feature type="domain" description="HTH gntR-type" evidence="4">
    <location>
        <begin position="22"/>
        <end position="89"/>
    </location>
</feature>
<comment type="caution">
    <text evidence="5">The sequence shown here is derived from an EMBL/GenBank/DDBJ whole genome shotgun (WGS) entry which is preliminary data.</text>
</comment>
<evidence type="ECO:0000259" key="4">
    <source>
        <dbReference type="PROSITE" id="PS50949"/>
    </source>
</evidence>
<proteinExistence type="predicted"/>
<dbReference type="Pfam" id="PF00392">
    <property type="entry name" value="GntR"/>
    <property type="match status" value="1"/>
</dbReference>
<sequence length="231" mass="24890">MPSAPVPVDADLGALPALPRRASTAEAVAGVLRTQISQGRILPGAQLREEQIAAALGVSRNTVRESFRLLGHERLVEHALHKGVFVRTIGPDGIREMYVTRRLLEPLGLGEIVASRETLAALDAIVAEAEQAAETGDWESVGTGDIEFHRRLVAAAGSVHVSSMFDGLLAELRLAFLQLPDREALHEPFLRRNRTLVDLLGRGDVKGARNELEEYLTAAETALLAVVTTTA</sequence>
<evidence type="ECO:0000313" key="5">
    <source>
        <dbReference type="EMBL" id="KGN37772.1"/>
    </source>
</evidence>
<evidence type="ECO:0000256" key="1">
    <source>
        <dbReference type="ARBA" id="ARBA00023015"/>
    </source>
</evidence>
<reference evidence="5 6" key="1">
    <citation type="submission" date="2013-08" db="EMBL/GenBank/DDBJ databases">
        <title>The genome sequence of Knoellia subterranea.</title>
        <authorList>
            <person name="Zhu W."/>
            <person name="Wang G."/>
        </authorList>
    </citation>
    <scope>NUCLEOTIDE SEQUENCE [LARGE SCALE GENOMIC DNA]</scope>
    <source>
        <strain evidence="5 6">KCTC 19937</strain>
    </source>
</reference>
<dbReference type="InterPro" id="IPR036388">
    <property type="entry name" value="WH-like_DNA-bd_sf"/>
</dbReference>
<dbReference type="SMART" id="SM00895">
    <property type="entry name" value="FCD"/>
    <property type="match status" value="1"/>
</dbReference>
<evidence type="ECO:0000313" key="6">
    <source>
        <dbReference type="Proteomes" id="UP000030011"/>
    </source>
</evidence>
<dbReference type="InterPro" id="IPR000524">
    <property type="entry name" value="Tscrpt_reg_HTH_GntR"/>
</dbReference>
<gene>
    <name evidence="5" type="ORF">N803_11990</name>
</gene>
<keyword evidence="1" id="KW-0805">Transcription regulation</keyword>
<dbReference type="PROSITE" id="PS50949">
    <property type="entry name" value="HTH_GNTR"/>
    <property type="match status" value="1"/>
</dbReference>
<dbReference type="Proteomes" id="UP000030011">
    <property type="component" value="Unassembled WGS sequence"/>
</dbReference>
<name>A0A0A0JNZ3_9MICO</name>
<keyword evidence="6" id="KW-1185">Reference proteome</keyword>
<protein>
    <submittedName>
        <fullName evidence="5">GntR family transcriptional regulator</fullName>
    </submittedName>
</protein>
<dbReference type="RefSeq" id="WP_035904185.1">
    <property type="nucleotide sequence ID" value="NZ_AVPK01000004.1"/>
</dbReference>
<dbReference type="SUPFAM" id="SSF48008">
    <property type="entry name" value="GntR ligand-binding domain-like"/>
    <property type="match status" value="1"/>
</dbReference>
<dbReference type="eggNOG" id="COG1802">
    <property type="taxonomic scope" value="Bacteria"/>
</dbReference>
<organism evidence="5 6">
    <name type="scientific">Knoellia subterranea KCTC 19937</name>
    <dbReference type="NCBI Taxonomy" id="1385521"/>
    <lineage>
        <taxon>Bacteria</taxon>
        <taxon>Bacillati</taxon>
        <taxon>Actinomycetota</taxon>
        <taxon>Actinomycetes</taxon>
        <taxon>Micrococcales</taxon>
        <taxon>Intrasporangiaceae</taxon>
        <taxon>Knoellia</taxon>
    </lineage>
</organism>
<evidence type="ECO:0000256" key="2">
    <source>
        <dbReference type="ARBA" id="ARBA00023125"/>
    </source>
</evidence>
<dbReference type="Gene3D" id="1.10.10.10">
    <property type="entry name" value="Winged helix-like DNA-binding domain superfamily/Winged helix DNA-binding domain"/>
    <property type="match status" value="1"/>
</dbReference>
<dbReference type="PANTHER" id="PTHR43537:SF45">
    <property type="entry name" value="GNTR FAMILY REGULATORY PROTEIN"/>
    <property type="match status" value="1"/>
</dbReference>
<keyword evidence="2" id="KW-0238">DNA-binding</keyword>
<evidence type="ECO:0000256" key="3">
    <source>
        <dbReference type="ARBA" id="ARBA00023163"/>
    </source>
</evidence>
<dbReference type="AlphaFoldDB" id="A0A0A0JNZ3"/>
<keyword evidence="3" id="KW-0804">Transcription</keyword>
<dbReference type="SMART" id="SM00345">
    <property type="entry name" value="HTH_GNTR"/>
    <property type="match status" value="1"/>
</dbReference>
<dbReference type="Pfam" id="PF07729">
    <property type="entry name" value="FCD"/>
    <property type="match status" value="1"/>
</dbReference>